<evidence type="ECO:0000256" key="5">
    <source>
        <dbReference type="ARBA" id="ARBA00022597"/>
    </source>
</evidence>
<dbReference type="RefSeq" id="WP_242176679.1">
    <property type="nucleotide sequence ID" value="NZ_JAKQYM010000001.1"/>
</dbReference>
<dbReference type="GO" id="GO:0009279">
    <property type="term" value="C:cell outer membrane"/>
    <property type="evidence" value="ECO:0007669"/>
    <property type="project" value="UniProtKB-SubCell"/>
</dbReference>
<dbReference type="GO" id="GO:0015288">
    <property type="term" value="F:porin activity"/>
    <property type="evidence" value="ECO:0007669"/>
    <property type="project" value="UniProtKB-KW"/>
</dbReference>
<keyword evidence="15" id="KW-1133">Transmembrane helix</keyword>
<keyword evidence="6 15" id="KW-0812">Transmembrane</keyword>
<keyword evidence="5" id="KW-0762">Sugar transport</keyword>
<evidence type="ECO:0000313" key="18">
    <source>
        <dbReference type="EMBL" id="MCI2227556.1"/>
    </source>
</evidence>
<evidence type="ECO:0000313" key="19">
    <source>
        <dbReference type="Proteomes" id="UP001139369"/>
    </source>
</evidence>
<evidence type="ECO:0000259" key="17">
    <source>
        <dbReference type="Pfam" id="PF22461"/>
    </source>
</evidence>
<dbReference type="PROSITE" id="PS51257">
    <property type="entry name" value="PROKAR_LIPOPROTEIN"/>
    <property type="match status" value="1"/>
</dbReference>
<evidence type="ECO:0000256" key="8">
    <source>
        <dbReference type="ARBA" id="ARBA00023047"/>
    </source>
</evidence>
<keyword evidence="11 15" id="KW-0472">Membrane</keyword>
<dbReference type="Pfam" id="PF22461">
    <property type="entry name" value="SLBB_2"/>
    <property type="match status" value="1"/>
</dbReference>
<keyword evidence="3" id="KW-0813">Transport</keyword>
<dbReference type="Pfam" id="PF02563">
    <property type="entry name" value="Poly_export"/>
    <property type="match status" value="1"/>
</dbReference>
<evidence type="ECO:0000256" key="6">
    <source>
        <dbReference type="ARBA" id="ARBA00022692"/>
    </source>
</evidence>
<dbReference type="InterPro" id="IPR049712">
    <property type="entry name" value="Poly_export"/>
</dbReference>
<keyword evidence="9" id="KW-0406">Ion transport</keyword>
<protein>
    <submittedName>
        <fullName evidence="18">Polysaccharide biosynthesis/export family protein</fullName>
    </submittedName>
</protein>
<organism evidence="18 19">
    <name type="scientific">Polaribacter marinus</name>
    <dbReference type="NCBI Taxonomy" id="2916838"/>
    <lineage>
        <taxon>Bacteria</taxon>
        <taxon>Pseudomonadati</taxon>
        <taxon>Bacteroidota</taxon>
        <taxon>Flavobacteriia</taxon>
        <taxon>Flavobacteriales</taxon>
        <taxon>Flavobacteriaceae</taxon>
    </lineage>
</organism>
<evidence type="ECO:0000256" key="4">
    <source>
        <dbReference type="ARBA" id="ARBA00022452"/>
    </source>
</evidence>
<evidence type="ECO:0000256" key="3">
    <source>
        <dbReference type="ARBA" id="ARBA00022448"/>
    </source>
</evidence>
<dbReference type="Proteomes" id="UP001139369">
    <property type="component" value="Unassembled WGS sequence"/>
</dbReference>
<feature type="transmembrane region" description="Helical" evidence="15">
    <location>
        <begin position="242"/>
        <end position="260"/>
    </location>
</feature>
<dbReference type="InterPro" id="IPR054765">
    <property type="entry name" value="SLBB_dom"/>
</dbReference>
<reference evidence="18" key="1">
    <citation type="submission" date="2022-02" db="EMBL/GenBank/DDBJ databases">
        <title>Polaribacter sp. MSW13, isolated from seawater.</title>
        <authorList>
            <person name="Kristyanto S."/>
            <person name="Jung J."/>
            <person name="Jeon C.O."/>
        </authorList>
    </citation>
    <scope>NUCLEOTIDE SEQUENCE</scope>
    <source>
        <strain evidence="18">MSW13</strain>
    </source>
</reference>
<feature type="domain" description="Polysaccharide export protein N-terminal" evidence="16">
    <location>
        <begin position="45"/>
        <end position="143"/>
    </location>
</feature>
<dbReference type="PANTHER" id="PTHR33619:SF3">
    <property type="entry name" value="POLYSACCHARIDE EXPORT PROTEIN GFCE-RELATED"/>
    <property type="match status" value="1"/>
</dbReference>
<evidence type="ECO:0000256" key="14">
    <source>
        <dbReference type="ARBA" id="ARBA00023288"/>
    </source>
</evidence>
<evidence type="ECO:0000256" key="1">
    <source>
        <dbReference type="ARBA" id="ARBA00004571"/>
    </source>
</evidence>
<dbReference type="PANTHER" id="PTHR33619">
    <property type="entry name" value="POLYSACCHARIDE EXPORT PROTEIN GFCE-RELATED"/>
    <property type="match status" value="1"/>
</dbReference>
<name>A0A9X1VK06_9FLAO</name>
<keyword evidence="12" id="KW-0564">Palmitate</keyword>
<evidence type="ECO:0000259" key="16">
    <source>
        <dbReference type="Pfam" id="PF02563"/>
    </source>
</evidence>
<comment type="caution">
    <text evidence="18">The sequence shown here is derived from an EMBL/GenBank/DDBJ whole genome shotgun (WGS) entry which is preliminary data.</text>
</comment>
<keyword evidence="7" id="KW-0732">Signal</keyword>
<sequence>MNYMRLQKKMPFLLLIALFLLGACVSKKDIVYFQNDEIDQALVNNSYQTIIKPDDLLIINISAIDVEAVQPFNLPVVSYSITTDRAVGQAMQQSYLVDSKGRIDFPVLGSLQIGGLTREEAIQLFKDKLDPTYVKDPTINIRITNYKIAVLGDVQKPGTYTIPNERISIIDAIALAGDLNISAQRNNIMVQREEGNKKVQYRVDLLSNKINTSPVFYLQQNDVVYVEQNYARIQSASSNSNTSLFISITGLVMTIISILIR</sequence>
<feature type="domain" description="SLBB" evidence="17">
    <location>
        <begin position="147"/>
        <end position="226"/>
    </location>
</feature>
<evidence type="ECO:0000256" key="13">
    <source>
        <dbReference type="ARBA" id="ARBA00023237"/>
    </source>
</evidence>
<comment type="similarity">
    <text evidence="2">Belongs to the BexD/CtrA/VexA family.</text>
</comment>
<dbReference type="EMBL" id="JAKQYM010000001">
    <property type="protein sequence ID" value="MCI2227556.1"/>
    <property type="molecule type" value="Genomic_DNA"/>
</dbReference>
<keyword evidence="8" id="KW-0625">Polysaccharide transport</keyword>
<keyword evidence="19" id="KW-1185">Reference proteome</keyword>
<dbReference type="GO" id="GO:0006811">
    <property type="term" value="P:monoatomic ion transport"/>
    <property type="evidence" value="ECO:0007669"/>
    <property type="project" value="UniProtKB-KW"/>
</dbReference>
<gene>
    <name evidence="18" type="ORF">MC378_00125</name>
</gene>
<evidence type="ECO:0000256" key="10">
    <source>
        <dbReference type="ARBA" id="ARBA00023114"/>
    </source>
</evidence>
<evidence type="ECO:0000256" key="2">
    <source>
        <dbReference type="ARBA" id="ARBA00009450"/>
    </source>
</evidence>
<dbReference type="Gene3D" id="3.10.560.10">
    <property type="entry name" value="Outer membrane lipoprotein wza domain like"/>
    <property type="match status" value="1"/>
</dbReference>
<keyword evidence="14" id="KW-0449">Lipoprotein</keyword>
<dbReference type="GO" id="GO:0046930">
    <property type="term" value="C:pore complex"/>
    <property type="evidence" value="ECO:0007669"/>
    <property type="project" value="UniProtKB-KW"/>
</dbReference>
<dbReference type="InterPro" id="IPR003715">
    <property type="entry name" value="Poly_export_N"/>
</dbReference>
<evidence type="ECO:0000256" key="15">
    <source>
        <dbReference type="SAM" id="Phobius"/>
    </source>
</evidence>
<evidence type="ECO:0000256" key="11">
    <source>
        <dbReference type="ARBA" id="ARBA00023136"/>
    </source>
</evidence>
<proteinExistence type="inferred from homology"/>
<keyword evidence="10" id="KW-0626">Porin</keyword>
<keyword evidence="13" id="KW-0998">Cell outer membrane</keyword>
<dbReference type="GO" id="GO:0015159">
    <property type="term" value="F:polysaccharide transmembrane transporter activity"/>
    <property type="evidence" value="ECO:0007669"/>
    <property type="project" value="InterPro"/>
</dbReference>
<accession>A0A9X1VK06</accession>
<evidence type="ECO:0000256" key="7">
    <source>
        <dbReference type="ARBA" id="ARBA00022729"/>
    </source>
</evidence>
<dbReference type="AlphaFoldDB" id="A0A9X1VK06"/>
<comment type="subcellular location">
    <subcellularLocation>
        <location evidence="1">Cell outer membrane</location>
        <topology evidence="1">Multi-pass membrane protein</topology>
    </subcellularLocation>
</comment>
<keyword evidence="4" id="KW-1134">Transmembrane beta strand</keyword>
<evidence type="ECO:0000256" key="9">
    <source>
        <dbReference type="ARBA" id="ARBA00023065"/>
    </source>
</evidence>
<evidence type="ECO:0000256" key="12">
    <source>
        <dbReference type="ARBA" id="ARBA00023139"/>
    </source>
</evidence>